<feature type="compositionally biased region" description="Low complexity" evidence="2">
    <location>
        <begin position="120"/>
        <end position="139"/>
    </location>
</feature>
<name>A0ABD3MCH8_9STRA</name>
<feature type="region of interest" description="Disordered" evidence="2">
    <location>
        <begin position="532"/>
        <end position="563"/>
    </location>
</feature>
<feature type="region of interest" description="Disordered" evidence="2">
    <location>
        <begin position="1"/>
        <end position="140"/>
    </location>
</feature>
<feature type="compositionally biased region" description="Basic and acidic residues" evidence="2">
    <location>
        <begin position="496"/>
        <end position="510"/>
    </location>
</feature>
<protein>
    <submittedName>
        <fullName evidence="3">Uncharacterized protein</fullName>
    </submittedName>
</protein>
<feature type="compositionally biased region" description="Polar residues" evidence="2">
    <location>
        <begin position="770"/>
        <end position="779"/>
    </location>
</feature>
<dbReference type="AlphaFoldDB" id="A0ABD3MCH8"/>
<feature type="compositionally biased region" description="Low complexity" evidence="2">
    <location>
        <begin position="60"/>
        <end position="75"/>
    </location>
</feature>
<feature type="region of interest" description="Disordered" evidence="2">
    <location>
        <begin position="724"/>
        <end position="790"/>
    </location>
</feature>
<reference evidence="3 4" key="1">
    <citation type="submission" date="2024-10" db="EMBL/GenBank/DDBJ databases">
        <title>Updated reference genomes for cyclostephanoid diatoms.</title>
        <authorList>
            <person name="Roberts W.R."/>
            <person name="Alverson A.J."/>
        </authorList>
    </citation>
    <scope>NUCLEOTIDE SEQUENCE [LARGE SCALE GENOMIC DNA]</scope>
    <source>
        <strain evidence="3 4">AJA232-27</strain>
    </source>
</reference>
<organism evidence="3 4">
    <name type="scientific">Discostella pseudostelligera</name>
    <dbReference type="NCBI Taxonomy" id="259834"/>
    <lineage>
        <taxon>Eukaryota</taxon>
        <taxon>Sar</taxon>
        <taxon>Stramenopiles</taxon>
        <taxon>Ochrophyta</taxon>
        <taxon>Bacillariophyta</taxon>
        <taxon>Coscinodiscophyceae</taxon>
        <taxon>Thalassiosirophycidae</taxon>
        <taxon>Stephanodiscales</taxon>
        <taxon>Stephanodiscaceae</taxon>
        <taxon>Discostella</taxon>
    </lineage>
</organism>
<evidence type="ECO:0000313" key="3">
    <source>
        <dbReference type="EMBL" id="KAL3760349.1"/>
    </source>
</evidence>
<feature type="region of interest" description="Disordered" evidence="2">
    <location>
        <begin position="597"/>
        <end position="632"/>
    </location>
</feature>
<feature type="region of interest" description="Disordered" evidence="2">
    <location>
        <begin position="391"/>
        <end position="423"/>
    </location>
</feature>
<feature type="compositionally biased region" description="Polar residues" evidence="2">
    <location>
        <begin position="197"/>
        <end position="207"/>
    </location>
</feature>
<evidence type="ECO:0000313" key="4">
    <source>
        <dbReference type="Proteomes" id="UP001530293"/>
    </source>
</evidence>
<proteinExistence type="predicted"/>
<feature type="compositionally biased region" description="Low complexity" evidence="2">
    <location>
        <begin position="93"/>
        <end position="112"/>
    </location>
</feature>
<feature type="region of interest" description="Disordered" evidence="2">
    <location>
        <begin position="157"/>
        <end position="210"/>
    </location>
</feature>
<feature type="compositionally biased region" description="Low complexity" evidence="2">
    <location>
        <begin position="538"/>
        <end position="552"/>
    </location>
</feature>
<feature type="compositionally biased region" description="Low complexity" evidence="2">
    <location>
        <begin position="752"/>
        <end position="762"/>
    </location>
</feature>
<dbReference type="EMBL" id="JALLBG020000188">
    <property type="protein sequence ID" value="KAL3760349.1"/>
    <property type="molecule type" value="Genomic_DNA"/>
</dbReference>
<keyword evidence="4" id="KW-1185">Reference proteome</keyword>
<feature type="compositionally biased region" description="Polar residues" evidence="2">
    <location>
        <begin position="46"/>
        <end position="59"/>
    </location>
</feature>
<feature type="compositionally biased region" description="Acidic residues" evidence="2">
    <location>
        <begin position="396"/>
        <end position="414"/>
    </location>
</feature>
<gene>
    <name evidence="3" type="ORF">ACHAWU_000324</name>
</gene>
<dbReference type="Proteomes" id="UP001530293">
    <property type="component" value="Unassembled WGS sequence"/>
</dbReference>
<evidence type="ECO:0000256" key="1">
    <source>
        <dbReference type="SAM" id="Coils"/>
    </source>
</evidence>
<sequence>MANHRHRRPPPPPPAPPQSAVAHHCPLRLEMQPANVHRGKDGMENDNPQQQQQRPKTVATTTTTSGKNRSSSLRRLTGRGGGTDTSSRRRAKSVSTTTAATTTTSSKMSTARGKSETIIAGNSNSTTAGGTITTSSTTGMVVAIPEPLSFEEFKELRRRRRHSSHGVGGGQQQQPQHRTATTTVTSGRIVVEGGGSNNIPRSTSQASRVEKSAPLVEVIAGVATVVDVEEDDDYEDEFTSMIQSLHIDVLNTSTNNNKNNELIKTNERAKMMKARRRVEDMRRRRSSRVDVGLNEINEENNITDRKKDEEDRNANRIVLVPQDNDADEIEVVVEDPVQCAFDIFRNDVRAARALQDVFAPALSTTAGAKITVSTQAGGGSGNVVEAIGTVLQEEKLEPDEDDNMEEEEEEDPEKELERQQRRLRQSEDLSGMVLVIPENWEEVAGFITPNPKSSSSKSSVAVVTTAEKQLAPSSNGGLKKSASTDCGDGNSTIVTKKKDDHGKKQHDVDSTRTLSSTPNMIVRNEVLATTAAKKKGRTSTTTTGRLPPLRGVSLGGGGGSMRKKLSSATRRMRRSSSGGASQSSNVVTEVVPLDDKDRTVKKCKQPPQSSTFMTTKTGDMNETNVSKKPQATRIQKVAPAVNAAPDDELGSYNIAQHFMCDNRRNDDGESSDTMRIHIMDVLPGEGEDVLTPMEREWNSSDRLPDIFRCHDTRDDEKRIVDCSEEKEKALPQERTCNAINKPESASDDNTKDTSTTSSPTHPNSEETTSHPSCETNASSHHLRDNNNKSINGGLVKSRISQIQQRIEVLSAASLTSDDRISPLSATSIADGRRKDNNCFIRTVPIGIAKSNMRECLASSTGDGNVKTGSLSYTYSC</sequence>
<accession>A0ABD3MCH8</accession>
<feature type="compositionally biased region" description="Polar residues" evidence="2">
    <location>
        <begin position="606"/>
        <end position="632"/>
    </location>
</feature>
<feature type="region of interest" description="Disordered" evidence="2">
    <location>
        <begin position="469"/>
        <end position="512"/>
    </location>
</feature>
<evidence type="ECO:0000256" key="2">
    <source>
        <dbReference type="SAM" id="MobiDB-lite"/>
    </source>
</evidence>
<feature type="coiled-coil region" evidence="1">
    <location>
        <begin position="255"/>
        <end position="313"/>
    </location>
</feature>
<comment type="caution">
    <text evidence="3">The sequence shown here is derived from an EMBL/GenBank/DDBJ whole genome shotgun (WGS) entry which is preliminary data.</text>
</comment>
<keyword evidence="1" id="KW-0175">Coiled coil</keyword>
<feature type="compositionally biased region" description="Polar residues" evidence="2">
    <location>
        <begin position="471"/>
        <end position="494"/>
    </location>
</feature>